<proteinExistence type="predicted"/>
<dbReference type="GeneID" id="76630781"/>
<feature type="transmembrane region" description="Helical" evidence="1">
    <location>
        <begin position="128"/>
        <end position="148"/>
    </location>
</feature>
<comment type="caution">
    <text evidence="3">The sequence shown here is derived from an EMBL/GenBank/DDBJ whole genome shotgun (WGS) entry which is preliminary data.</text>
</comment>
<name>A0ABD5W683_9EURY</name>
<accession>A0ABD5W683</accession>
<keyword evidence="1" id="KW-1133">Transmembrane helix</keyword>
<dbReference type="EMBL" id="JBHSZI010000001">
    <property type="protein sequence ID" value="MFC7058748.1"/>
    <property type="molecule type" value="Genomic_DNA"/>
</dbReference>
<keyword evidence="1" id="KW-0812">Transmembrane</keyword>
<keyword evidence="1" id="KW-0472">Membrane</keyword>
<evidence type="ECO:0000256" key="1">
    <source>
        <dbReference type="SAM" id="Phobius"/>
    </source>
</evidence>
<dbReference type="RefSeq" id="WP_267161476.1">
    <property type="nucleotide sequence ID" value="NZ_CP112972.1"/>
</dbReference>
<organism evidence="3 4">
    <name type="scientific">Halovenus salina</name>
    <dbReference type="NCBI Taxonomy" id="1510225"/>
    <lineage>
        <taxon>Archaea</taxon>
        <taxon>Methanobacteriati</taxon>
        <taxon>Methanobacteriota</taxon>
        <taxon>Stenosarchaea group</taxon>
        <taxon>Halobacteria</taxon>
        <taxon>Halobacteriales</taxon>
        <taxon>Haloarculaceae</taxon>
        <taxon>Halovenus</taxon>
    </lineage>
</organism>
<dbReference type="InterPro" id="IPR008457">
    <property type="entry name" value="Cu-R_CopD_dom"/>
</dbReference>
<reference evidence="3 4" key="1">
    <citation type="journal article" date="2019" name="Int. J. Syst. Evol. Microbiol.">
        <title>The Global Catalogue of Microorganisms (GCM) 10K type strain sequencing project: providing services to taxonomists for standard genome sequencing and annotation.</title>
        <authorList>
            <consortium name="The Broad Institute Genomics Platform"/>
            <consortium name="The Broad Institute Genome Sequencing Center for Infectious Disease"/>
            <person name="Wu L."/>
            <person name="Ma J."/>
        </authorList>
    </citation>
    <scope>NUCLEOTIDE SEQUENCE [LARGE SCALE GENOMIC DNA]</scope>
    <source>
        <strain evidence="3 4">JCM 30072</strain>
    </source>
</reference>
<dbReference type="Proteomes" id="UP001596445">
    <property type="component" value="Unassembled WGS sequence"/>
</dbReference>
<feature type="transmembrane region" description="Helical" evidence="1">
    <location>
        <begin position="86"/>
        <end position="107"/>
    </location>
</feature>
<evidence type="ECO:0000313" key="3">
    <source>
        <dbReference type="EMBL" id="MFC7058748.1"/>
    </source>
</evidence>
<sequence length="154" mass="16238">MEPVEVAVWVAHSLFSGVWTGSVLFLVVAVLPLARNGTLNAAPLESLVGSVKTISRVSSVALLLTGGHMAATRYTSESLFETESGWLVLTMVSFWFLLMATVEIGGAKLTDGAERDKVREPAAAARPFLLAASLCAVALLVTAGLISARNLGYF</sequence>
<feature type="domain" description="Copper resistance protein D" evidence="2">
    <location>
        <begin position="53"/>
        <end position="144"/>
    </location>
</feature>
<dbReference type="Pfam" id="PF05425">
    <property type="entry name" value="CopD"/>
    <property type="match status" value="1"/>
</dbReference>
<gene>
    <name evidence="3" type="ORF">ACFQQG_11875</name>
</gene>
<evidence type="ECO:0000313" key="4">
    <source>
        <dbReference type="Proteomes" id="UP001596445"/>
    </source>
</evidence>
<keyword evidence="4" id="KW-1185">Reference proteome</keyword>
<dbReference type="AlphaFoldDB" id="A0ABD5W683"/>
<protein>
    <submittedName>
        <fullName evidence="3">CopD family protein</fullName>
    </submittedName>
</protein>
<evidence type="ECO:0000259" key="2">
    <source>
        <dbReference type="Pfam" id="PF05425"/>
    </source>
</evidence>
<feature type="transmembrane region" description="Helical" evidence="1">
    <location>
        <begin position="6"/>
        <end position="33"/>
    </location>
</feature>